<gene>
    <name evidence="1" type="ORF">EHI8A_161160</name>
</gene>
<reference evidence="1 2" key="1">
    <citation type="submission" date="2013-01" db="EMBL/GenBank/DDBJ databases">
        <authorList>
            <person name="Hannick L."/>
            <person name="Zafar N."/>
            <person name="Lorenzi H."/>
            <person name="Ali I.A."/>
            <person name="Petri W.P."/>
            <person name="Caler E."/>
        </authorList>
    </citation>
    <scope>NUCLEOTIDE SEQUENCE [LARGE SCALE GENOMIC DNA]</scope>
    <source>
        <strain evidence="2">HM3:IMSS-B</strain>
    </source>
</reference>
<dbReference type="OrthoDB" id="26075at2759"/>
<dbReference type="EMBL" id="KB610746">
    <property type="protein sequence ID" value="EMH75123.1"/>
    <property type="molecule type" value="Genomic_DNA"/>
</dbReference>
<dbReference type="AlphaFoldDB" id="M3TI93"/>
<dbReference type="Proteomes" id="UP000030781">
    <property type="component" value="Unassembled WGS sequence"/>
</dbReference>
<name>M3TI93_ENTH1</name>
<protein>
    <submittedName>
        <fullName evidence="1">Uncharacterized protein</fullName>
    </submittedName>
</protein>
<dbReference type="VEuPathDB" id="AmoebaDB:EHI8A_161160"/>
<evidence type="ECO:0000313" key="2">
    <source>
        <dbReference type="Proteomes" id="UP000030781"/>
    </source>
</evidence>
<sequence length="119" mass="13823">MVQNLKKSLFLQIMRKAFVQKENTNTAFSIKHNTPMIKKIEVCNKNSFVPFPNEEVEDIPYVDCEEIIIPDDLENERISNVRNLLFLNPSFSDSDDDLWSGEQTDFHYSDQSSDSISLM</sequence>
<accession>M3TI93</accession>
<organism evidence="1 2">
    <name type="scientific">Entamoeba histolytica HM-1:IMSS-B</name>
    <dbReference type="NCBI Taxonomy" id="885319"/>
    <lineage>
        <taxon>Eukaryota</taxon>
        <taxon>Amoebozoa</taxon>
        <taxon>Evosea</taxon>
        <taxon>Archamoebae</taxon>
        <taxon>Mastigamoebida</taxon>
        <taxon>Entamoebidae</taxon>
        <taxon>Entamoeba</taxon>
    </lineage>
</organism>
<evidence type="ECO:0000313" key="1">
    <source>
        <dbReference type="EMBL" id="EMH75123.1"/>
    </source>
</evidence>
<proteinExistence type="predicted"/>